<name>A0A345KV33_9CAUD</name>
<feature type="domain" description="HTH cro/C1-type" evidence="1">
    <location>
        <begin position="42"/>
        <end position="104"/>
    </location>
</feature>
<dbReference type="InterPro" id="IPR001387">
    <property type="entry name" value="Cro/C1-type_HTH"/>
</dbReference>
<gene>
    <name evidence="2" type="primary">47</name>
    <name evidence="2" type="ORF">SEA_AMINAY_47</name>
</gene>
<dbReference type="RefSeq" id="YP_009950197.1">
    <property type="nucleotide sequence ID" value="NC_051588.1"/>
</dbReference>
<keyword evidence="3" id="KW-1185">Reference proteome</keyword>
<evidence type="ECO:0000313" key="3">
    <source>
        <dbReference type="Proteomes" id="UP000259472"/>
    </source>
</evidence>
<sequence>MPYAAVFTFSIVQRLSTSRDNSATLGHMKQTTYELRWNPTALAKLFSRKKIQDRTDLARAVGISRACAYRTFDTDWTGRATSAVLAQIAGVLNVSPATLVETTPVTAATSKKRAA</sequence>
<accession>A0A345KV33</accession>
<proteinExistence type="predicted"/>
<protein>
    <submittedName>
        <fullName evidence="2">Helix-turn-helix DNA binding domain protein</fullName>
    </submittedName>
</protein>
<evidence type="ECO:0000313" key="2">
    <source>
        <dbReference type="EMBL" id="AXH46885.1"/>
    </source>
</evidence>
<reference evidence="3" key="1">
    <citation type="submission" date="2018-06" db="EMBL/GenBank/DDBJ databases">
        <authorList>
            <person name="Zhirakovskaya E."/>
        </authorList>
    </citation>
    <scope>NUCLEOTIDE SEQUENCE [LARGE SCALE GENOMIC DNA]</scope>
</reference>
<dbReference type="KEGG" id="vg:60321609"/>
<organism evidence="2 3">
    <name type="scientific">Mycobacterium phage Aminay</name>
    <dbReference type="NCBI Taxonomy" id="2250291"/>
    <lineage>
        <taxon>Viruses</taxon>
        <taxon>Duplodnaviria</taxon>
        <taxon>Heunggongvirae</taxon>
        <taxon>Uroviricota</taxon>
        <taxon>Caudoviricetes</taxon>
        <taxon>Weiservirinae</taxon>
        <taxon>Aminayvirus</taxon>
        <taxon>Aminayvirus aminay</taxon>
    </lineage>
</organism>
<dbReference type="Pfam" id="PF13443">
    <property type="entry name" value="HTH_26"/>
    <property type="match status" value="1"/>
</dbReference>
<dbReference type="Proteomes" id="UP000259472">
    <property type="component" value="Segment"/>
</dbReference>
<evidence type="ECO:0000259" key="1">
    <source>
        <dbReference type="Pfam" id="PF13443"/>
    </source>
</evidence>
<dbReference type="EMBL" id="MH509442">
    <property type="protein sequence ID" value="AXH46885.1"/>
    <property type="molecule type" value="Genomic_DNA"/>
</dbReference>
<dbReference type="GeneID" id="60321609"/>